<keyword evidence="1" id="KW-0175">Coiled coil</keyword>
<keyword evidence="5" id="KW-1185">Reference proteome</keyword>
<evidence type="ECO:0000256" key="1">
    <source>
        <dbReference type="SAM" id="Coils"/>
    </source>
</evidence>
<feature type="coiled-coil region" evidence="1">
    <location>
        <begin position="545"/>
        <end position="579"/>
    </location>
</feature>
<protein>
    <recommendedName>
        <fullName evidence="3">YobI-like P-loop NTPase domain-containing protein</fullName>
    </recommendedName>
</protein>
<evidence type="ECO:0000313" key="5">
    <source>
        <dbReference type="Proteomes" id="UP001468798"/>
    </source>
</evidence>
<feature type="transmembrane region" description="Helical" evidence="2">
    <location>
        <begin position="199"/>
        <end position="224"/>
    </location>
</feature>
<evidence type="ECO:0000313" key="4">
    <source>
        <dbReference type="EMBL" id="MEM0577895.1"/>
    </source>
</evidence>
<name>A0ABU9NRF9_9FLAO</name>
<evidence type="ECO:0000256" key="2">
    <source>
        <dbReference type="SAM" id="Phobius"/>
    </source>
</evidence>
<feature type="domain" description="YobI-like P-loop NTPase" evidence="3">
    <location>
        <begin position="72"/>
        <end position="423"/>
    </location>
</feature>
<evidence type="ECO:0000259" key="3">
    <source>
        <dbReference type="Pfam" id="PF20693"/>
    </source>
</evidence>
<dbReference type="SUPFAM" id="SSF52540">
    <property type="entry name" value="P-loop containing nucleoside triphosphate hydrolases"/>
    <property type="match status" value="1"/>
</dbReference>
<dbReference type="Proteomes" id="UP001468798">
    <property type="component" value="Unassembled WGS sequence"/>
</dbReference>
<accession>A0ABU9NRF9</accession>
<dbReference type="EMBL" id="JBCGDP010000017">
    <property type="protein sequence ID" value="MEM0577895.1"/>
    <property type="molecule type" value="Genomic_DNA"/>
</dbReference>
<reference evidence="4 5" key="1">
    <citation type="submission" date="2024-03" db="EMBL/GenBank/DDBJ databases">
        <title>Two novel species of the genus Flavobacterium exhibiting potentially degradation of complex polysaccharides.</title>
        <authorList>
            <person name="Lian X."/>
        </authorList>
    </citation>
    <scope>NUCLEOTIDE SEQUENCE [LARGE SCALE GENOMIC DNA]</scope>
    <source>
        <strain evidence="4 5">N6</strain>
    </source>
</reference>
<dbReference type="Pfam" id="PF20693">
    <property type="entry name" value="YobI-ATPase"/>
    <property type="match status" value="1"/>
</dbReference>
<dbReference type="RefSeq" id="WP_342692761.1">
    <property type="nucleotide sequence ID" value="NZ_JBCGDP010000017.1"/>
</dbReference>
<dbReference type="InterPro" id="IPR048428">
    <property type="entry name" value="YobI-NTPase"/>
</dbReference>
<dbReference type="InterPro" id="IPR027417">
    <property type="entry name" value="P-loop_NTPase"/>
</dbReference>
<keyword evidence="2" id="KW-0472">Membrane</keyword>
<sequence length="1234" mass="145849">MSRIPSKKNKLTIFEKIKFKKNEFFRFYITRILKHLSNYLKKTTTINGFENPDNFEDFGPIVLSDEEDRHSKKIKYAIDNPNILNLALTGPLGSGKSTILKTFKHNYIEYNYLDISLATFDKKTLDTEKIEHNILKQLFYSVEHKQIPESRFKRIENLKGIKLKTFLFILWLCSLSYFLKFEFFNELIKTLHLNYQFAFLSFIYGLYFIAYSAVLVYKLMTFILNFKLTKFKIKDVDFDNDQDKKTINFENEIDEILYFFERNPIEIVFFQDLDRFNESEIFIKLREINNLINNYEPIKKKRKVTFIYAVSDDIFKENERAKFFDFIIPVIPVINYTSSSSKLLAKLNPDIRNKKLSKDFIDDVSLFLNDYRTIKSIYNEYQIYKNIIGKQLDSYNNLLAMMIYKNIEPTDFDKLNSNNGYVYNVIQNSKELIEKRIQFFDDKIIELSKKTEDAKNETLKNAEELRRLYVSKFCELVITKHNYPFHAFNINNNRQSLETTISDDVFDLFRKETDIKFYTSQYSSLSHSGISFKQIEEAIDKANYSERLEIILNNQKDKLNKIKVELNNFKKEKQDLKSKKLYEILDDSNSIAFFKKYSDENKGLNNLKLINYLLIEGYINEDYNHYISYFHPGSITKEDNDFLMSLLPSEKPLPPNHKLKEVNSLIKRIKPENYNREAILNFTLIDYLIENKITSKFNSIINLISKENEKSISFIDDYLEYANENNKSIFFKTILNNWSEFWNSIITKSNFIPEKIELYLTYIFKYLDLTTINNIDKQHKLSNYISELDNLRCFENDVNIETLQKFLKDSPTEFKNLNYEEKHRSLFEFIYNNNIYEINEKMIELFISHFNQNNININNLKTSNYTTIKESGMSKLIEYIDKDLDIYLEDVFIKLENNTNESQESITSILNNARPETSIEIIEKTKFSVTDLSKIETIKMQSKLITSNKITTDWKNLITYYKKSKEIDDTIIEYLNIEHNYNILSKIRIDDSDASIKTSFSKDLIMSDISDESYSRLTKSLPFYYKNGNEFIGISNSKMKLLIDSKTISLSSHNFTMIDDQFNDLLIFLIEKNVVNFMESIEKYTLDSSIILKILKSQAFNASQKLLIIENTTDDVLINNKNLLVELSKFLLENKKSKISSALLIALISNSTTHKDKVELTNNYFNFIENFNLSVVIEKIEEFSKLLIGKHPKVDNIKHNQQLIKNLEGKLISNKKVSKDSKKIELFPYLKSRI</sequence>
<keyword evidence="2" id="KW-0812">Transmembrane</keyword>
<feature type="transmembrane region" description="Helical" evidence="2">
    <location>
        <begin position="161"/>
        <end position="179"/>
    </location>
</feature>
<comment type="caution">
    <text evidence="4">The sequence shown here is derived from an EMBL/GenBank/DDBJ whole genome shotgun (WGS) entry which is preliminary data.</text>
</comment>
<organism evidence="4 5">
    <name type="scientific">Flavobacterium polysaccharolyticum</name>
    <dbReference type="NCBI Taxonomy" id="3133148"/>
    <lineage>
        <taxon>Bacteria</taxon>
        <taxon>Pseudomonadati</taxon>
        <taxon>Bacteroidota</taxon>
        <taxon>Flavobacteriia</taxon>
        <taxon>Flavobacteriales</taxon>
        <taxon>Flavobacteriaceae</taxon>
        <taxon>Flavobacterium</taxon>
    </lineage>
</organism>
<gene>
    <name evidence="4" type="ORF">WFZ86_15420</name>
</gene>
<keyword evidence="2" id="KW-1133">Transmembrane helix</keyword>
<proteinExistence type="predicted"/>